<dbReference type="Pfam" id="PF20434">
    <property type="entry name" value="BD-FAE"/>
    <property type="match status" value="1"/>
</dbReference>
<accession>A0A0R2LAA4</accession>
<dbReference type="GO" id="GO:0016787">
    <property type="term" value="F:hydrolase activity"/>
    <property type="evidence" value="ECO:0007669"/>
    <property type="project" value="UniProtKB-KW"/>
</dbReference>
<dbReference type="SUPFAM" id="SSF53474">
    <property type="entry name" value="alpha/beta-Hydrolases"/>
    <property type="match status" value="1"/>
</dbReference>
<dbReference type="InterPro" id="IPR029058">
    <property type="entry name" value="AB_hydrolase_fold"/>
</dbReference>
<dbReference type="Proteomes" id="UP000051886">
    <property type="component" value="Unassembled WGS sequence"/>
</dbReference>
<evidence type="ECO:0000259" key="2">
    <source>
        <dbReference type="Pfam" id="PF20434"/>
    </source>
</evidence>
<dbReference type="AlphaFoldDB" id="A0A0R2LAA4"/>
<sequence length="274" mass="30205">MQYFTEKLTTSLSQDATLTGYVMDNSLEIDSQRLRPAVIVCPGGGYRFTSDKEAEPIALKMNSFGCQSFVLRYSCAPAQYPTALFELATAVKFVRQRAAKFHVDTQKIVVLGFSAGGHLAANLATKWDHPELTEAGFVPAEIKPNALALGYPVITSGAFAHEDSFKALLGEKMTEESLNQVSLEKQVTEQTPPAFIWTIDDDATVPVENSLLYVRALKKVGISCELHIFAHGVHGMSLATKETAPLDRPEQISGLVAVWPELFAHWLEEIFKRN</sequence>
<gene>
    <name evidence="3" type="ORF">IV66_GL001104</name>
</gene>
<evidence type="ECO:0000256" key="1">
    <source>
        <dbReference type="ARBA" id="ARBA00022801"/>
    </source>
</evidence>
<organism evidence="3 4">
    <name type="scientific">Ligilactobacillus pobuzihii</name>
    <dbReference type="NCBI Taxonomy" id="449659"/>
    <lineage>
        <taxon>Bacteria</taxon>
        <taxon>Bacillati</taxon>
        <taxon>Bacillota</taxon>
        <taxon>Bacilli</taxon>
        <taxon>Lactobacillales</taxon>
        <taxon>Lactobacillaceae</taxon>
        <taxon>Ligilactobacillus</taxon>
    </lineage>
</organism>
<dbReference type="Gene3D" id="3.40.50.1820">
    <property type="entry name" value="alpha/beta hydrolase"/>
    <property type="match status" value="1"/>
</dbReference>
<name>A0A0R2LAA4_9LACO</name>
<evidence type="ECO:0000313" key="3">
    <source>
        <dbReference type="EMBL" id="KRN95655.1"/>
    </source>
</evidence>
<feature type="domain" description="BD-FAE-like" evidence="2">
    <location>
        <begin position="31"/>
        <end position="214"/>
    </location>
</feature>
<proteinExistence type="predicted"/>
<dbReference type="InterPro" id="IPR050300">
    <property type="entry name" value="GDXG_lipolytic_enzyme"/>
</dbReference>
<dbReference type="RefSeq" id="WP_017868544.1">
    <property type="nucleotide sequence ID" value="NZ_BJYB01000008.1"/>
</dbReference>
<keyword evidence="1" id="KW-0378">Hydrolase</keyword>
<keyword evidence="4" id="KW-1185">Reference proteome</keyword>
<evidence type="ECO:0000313" key="4">
    <source>
        <dbReference type="Proteomes" id="UP000051886"/>
    </source>
</evidence>
<comment type="caution">
    <text evidence="3">The sequence shown here is derived from an EMBL/GenBank/DDBJ whole genome shotgun (WGS) entry which is preliminary data.</text>
</comment>
<dbReference type="PANTHER" id="PTHR48081:SF6">
    <property type="entry name" value="PEPTIDASE S9 PROLYL OLIGOPEPTIDASE CATALYTIC DOMAIN-CONTAINING PROTEIN"/>
    <property type="match status" value="1"/>
</dbReference>
<dbReference type="STRING" id="449659.IV66_GL001104"/>
<dbReference type="InterPro" id="IPR049492">
    <property type="entry name" value="BD-FAE-like_dom"/>
</dbReference>
<protein>
    <submittedName>
        <fullName evidence="3">Xylan esterase</fullName>
    </submittedName>
</protein>
<dbReference type="EMBL" id="JQCN01000070">
    <property type="protein sequence ID" value="KRN95655.1"/>
    <property type="molecule type" value="Genomic_DNA"/>
</dbReference>
<dbReference type="PATRIC" id="fig|449659.4.peg.1114"/>
<dbReference type="PANTHER" id="PTHR48081">
    <property type="entry name" value="AB HYDROLASE SUPERFAMILY PROTEIN C4A8.06C"/>
    <property type="match status" value="1"/>
</dbReference>
<reference evidence="3 4" key="1">
    <citation type="journal article" date="2015" name="Genome Announc.">
        <title>Expanding the biotechnology potential of lactobacilli through comparative genomics of 213 strains and associated genera.</title>
        <authorList>
            <person name="Sun Z."/>
            <person name="Harris H.M."/>
            <person name="McCann A."/>
            <person name="Guo C."/>
            <person name="Argimon S."/>
            <person name="Zhang W."/>
            <person name="Yang X."/>
            <person name="Jeffery I.B."/>
            <person name="Cooney J.C."/>
            <person name="Kagawa T.F."/>
            <person name="Liu W."/>
            <person name="Song Y."/>
            <person name="Salvetti E."/>
            <person name="Wrobel A."/>
            <person name="Rasinkangas P."/>
            <person name="Parkhill J."/>
            <person name="Rea M.C."/>
            <person name="O'Sullivan O."/>
            <person name="Ritari J."/>
            <person name="Douillard F.P."/>
            <person name="Paul Ross R."/>
            <person name="Yang R."/>
            <person name="Briner A.E."/>
            <person name="Felis G.E."/>
            <person name="de Vos W.M."/>
            <person name="Barrangou R."/>
            <person name="Klaenhammer T.R."/>
            <person name="Caufield P.W."/>
            <person name="Cui Y."/>
            <person name="Zhang H."/>
            <person name="O'Toole P.W."/>
        </authorList>
    </citation>
    <scope>NUCLEOTIDE SEQUENCE [LARGE SCALE GENOMIC DNA]</scope>
    <source>
        <strain evidence="3 4">NBRC 103219</strain>
    </source>
</reference>